<reference evidence="1" key="1">
    <citation type="submission" date="2018-03" db="EMBL/GenBank/DDBJ databases">
        <title>Whole genome comparison of nucleopolyhedroviruses isolated from saturniine wild silkworms in Asian countries.</title>
        <authorList>
            <person name="Sasaki K."/>
            <person name="Kajiura Z."/>
            <person name="Ponnuvel K.M."/>
            <person name="Kobayashi J."/>
        </authorList>
    </citation>
    <scope>NUCLEOTIDE SEQUENCE</scope>
    <source>
        <strain evidence="1">Manipur</strain>
    </source>
</reference>
<dbReference type="Pfam" id="PF07138">
    <property type="entry name" value="AcMNPV_AC11"/>
    <property type="match status" value="1"/>
</dbReference>
<proteinExistence type="predicted"/>
<sequence length="336" mass="38366">MSLSCKLLVYAYYGAYSLPHKRYGESYHLYRIVQEHLSDSYIGGASCVRRDIETARRLSNGALGFEVARQLLDLRDTDTLLSTWYWTGHVSSGVCGDVQCVLAEIEQHAPLEKRVTMYGKISGAVARPNIATLDLFTEIPLELTDKLQVVIGRFLHFARCNELARVAHVFDPTLRVAGWWYHKFCVLTYMHRITCGAVPELAPRLRAAVAKFIKPKDDEGNCALAMAEVYGRFCGIAREHFAHHKSLATYVLFQCMRNKITPSDERFQSFSVIKSFARHCKETYEDLQTQADTLYIYANTDRQKNAFFDLLCCVNASEIDADCYDYVVNNFYSHKI</sequence>
<protein>
    <recommendedName>
        <fullName evidence="2">Ac11</fullName>
    </recommendedName>
</protein>
<dbReference type="InterPro" id="IPR009815">
    <property type="entry name" value="AcMNPV_AC11"/>
</dbReference>
<evidence type="ECO:0008006" key="2">
    <source>
        <dbReference type="Google" id="ProtNLM"/>
    </source>
</evidence>
<name>A0A2Z6C5T1_NPVAP</name>
<dbReference type="EMBL" id="LC375539">
    <property type="protein sequence ID" value="BBD50903.1"/>
    <property type="molecule type" value="Genomic_DNA"/>
</dbReference>
<gene>
    <name evidence="1" type="primary">orf145</name>
</gene>
<accession>A0A2Z6C5T1</accession>
<organism evidence="1">
    <name type="scientific">Antheraea proylei nucleopolyhedrovirus</name>
    <dbReference type="NCBI Taxonomy" id="2126611"/>
    <lineage>
        <taxon>Viruses</taxon>
        <taxon>Viruses incertae sedis</taxon>
        <taxon>Naldaviricetes</taxon>
        <taxon>Lefavirales</taxon>
        <taxon>Baculoviridae</taxon>
        <taxon>Alphabaculovirus</taxon>
        <taxon>Alphabaculovirus anpernyi</taxon>
    </lineage>
</organism>
<evidence type="ECO:0000313" key="1">
    <source>
        <dbReference type="EMBL" id="BBD50903.1"/>
    </source>
</evidence>